<reference evidence="1" key="1">
    <citation type="submission" date="2019-08" db="EMBL/GenBank/DDBJ databases">
        <authorList>
            <person name="Kucharzyk K."/>
            <person name="Murdoch R.W."/>
            <person name="Higgins S."/>
            <person name="Loffler F."/>
        </authorList>
    </citation>
    <scope>NUCLEOTIDE SEQUENCE</scope>
</reference>
<evidence type="ECO:0000313" key="1">
    <source>
        <dbReference type="EMBL" id="MPN61956.1"/>
    </source>
</evidence>
<comment type="caution">
    <text evidence="1">The sequence shown here is derived from an EMBL/GenBank/DDBJ whole genome shotgun (WGS) entry which is preliminary data.</text>
</comment>
<dbReference type="AlphaFoldDB" id="A0A645JEQ8"/>
<sequence>MHQVMVHVFRGIVTINDHPGTHHVKMGLRHIDQSGAIGGVEHRNNMPSGLELIHKISEDRQLFSGIA</sequence>
<protein>
    <submittedName>
        <fullName evidence="1">Uncharacterized protein</fullName>
    </submittedName>
</protein>
<name>A0A645JEQ8_9ZZZZ</name>
<proteinExistence type="predicted"/>
<accession>A0A645JEQ8</accession>
<gene>
    <name evidence="1" type="ORF">SDC9_209702</name>
</gene>
<dbReference type="EMBL" id="VSSQ01139290">
    <property type="protein sequence ID" value="MPN61956.1"/>
    <property type="molecule type" value="Genomic_DNA"/>
</dbReference>
<organism evidence="1">
    <name type="scientific">bioreactor metagenome</name>
    <dbReference type="NCBI Taxonomy" id="1076179"/>
    <lineage>
        <taxon>unclassified sequences</taxon>
        <taxon>metagenomes</taxon>
        <taxon>ecological metagenomes</taxon>
    </lineage>
</organism>